<reference evidence="2 3" key="1">
    <citation type="submission" date="2024-09" db="EMBL/GenBank/DDBJ databases">
        <authorList>
            <person name="Sun Q."/>
            <person name="Mori K."/>
        </authorList>
    </citation>
    <scope>NUCLEOTIDE SEQUENCE [LARGE SCALE GENOMIC DNA]</scope>
    <source>
        <strain evidence="2 3">CCM 7468</strain>
    </source>
</reference>
<dbReference type="CDD" id="cd02042">
    <property type="entry name" value="ParAB_family"/>
    <property type="match status" value="1"/>
</dbReference>
<dbReference type="Gene3D" id="3.40.50.300">
    <property type="entry name" value="P-loop containing nucleotide triphosphate hydrolases"/>
    <property type="match status" value="1"/>
</dbReference>
<dbReference type="InterPro" id="IPR027417">
    <property type="entry name" value="P-loop_NTPase"/>
</dbReference>
<organism evidence="2 3">
    <name type="scientific">Muricoccus vinaceus</name>
    <dbReference type="NCBI Taxonomy" id="424704"/>
    <lineage>
        <taxon>Bacteria</taxon>
        <taxon>Pseudomonadati</taxon>
        <taxon>Pseudomonadota</taxon>
        <taxon>Alphaproteobacteria</taxon>
        <taxon>Acetobacterales</taxon>
        <taxon>Roseomonadaceae</taxon>
        <taxon>Muricoccus</taxon>
    </lineage>
</organism>
<proteinExistence type="predicted"/>
<dbReference type="PANTHER" id="PTHR13696:SF52">
    <property type="entry name" value="PARA FAMILY PROTEIN CT_582"/>
    <property type="match status" value="1"/>
</dbReference>
<evidence type="ECO:0000313" key="2">
    <source>
        <dbReference type="EMBL" id="MFC0388003.1"/>
    </source>
</evidence>
<evidence type="ECO:0000313" key="3">
    <source>
        <dbReference type="Proteomes" id="UP001589789"/>
    </source>
</evidence>
<keyword evidence="3" id="KW-1185">Reference proteome</keyword>
<protein>
    <submittedName>
        <fullName evidence="2">ParA family protein</fullName>
    </submittedName>
</protein>
<dbReference type="Pfam" id="PF13614">
    <property type="entry name" value="AAA_31"/>
    <property type="match status" value="1"/>
</dbReference>
<gene>
    <name evidence="2" type="ORF">ACFFIC_21015</name>
</gene>
<accession>A0ABV6IZI8</accession>
<comment type="caution">
    <text evidence="2">The sequence shown here is derived from an EMBL/GenBank/DDBJ whole genome shotgun (WGS) entry which is preliminary data.</text>
</comment>
<feature type="domain" description="AAA" evidence="1">
    <location>
        <begin position="21"/>
        <end position="194"/>
    </location>
</feature>
<sequence length="282" mass="30720">MPGPDRPSSPRAPDLRSGPRRIALANQKGGVGKTTTAINMATALSTTKRVLLLDLDPQGNASTGLGVPRTERGEGSYALLVGDRPVSDLIRPSKIPGLDLLPADNDLAGAEIEMVGMEDRERRLANALTRDAAALSRYDYLLMDCPPSLGLLTLNALVAAQSVLVPLQTEFFALEGISQMTRTVERVKRLNPELMLDGIVLTMFDRRNNLSELVARDVRSFFKDRVYDTVIPRNIRVSEAPSHGLPVLLYDVRSAGAQAYIQLAAELLRRDRARARAKATAP</sequence>
<dbReference type="InterPro" id="IPR050678">
    <property type="entry name" value="DNA_Partitioning_ATPase"/>
</dbReference>
<evidence type="ECO:0000259" key="1">
    <source>
        <dbReference type="Pfam" id="PF13614"/>
    </source>
</evidence>
<dbReference type="EMBL" id="JBHLVZ010000074">
    <property type="protein sequence ID" value="MFC0388003.1"/>
    <property type="molecule type" value="Genomic_DNA"/>
</dbReference>
<dbReference type="RefSeq" id="WP_377053999.1">
    <property type="nucleotide sequence ID" value="NZ_JBHLVZ010000074.1"/>
</dbReference>
<name>A0ABV6IZI8_9PROT</name>
<dbReference type="InterPro" id="IPR025669">
    <property type="entry name" value="AAA_dom"/>
</dbReference>
<dbReference type="PANTHER" id="PTHR13696">
    <property type="entry name" value="P-LOOP CONTAINING NUCLEOSIDE TRIPHOSPHATE HYDROLASE"/>
    <property type="match status" value="1"/>
</dbReference>
<dbReference type="SUPFAM" id="SSF52540">
    <property type="entry name" value="P-loop containing nucleoside triphosphate hydrolases"/>
    <property type="match status" value="1"/>
</dbReference>
<dbReference type="Proteomes" id="UP001589789">
    <property type="component" value="Unassembled WGS sequence"/>
</dbReference>